<dbReference type="EMBL" id="SJPR01000003">
    <property type="protein sequence ID" value="TWT96744.1"/>
    <property type="molecule type" value="Genomic_DNA"/>
</dbReference>
<comment type="caution">
    <text evidence="1">The sequence shown here is derived from an EMBL/GenBank/DDBJ whole genome shotgun (WGS) entry which is preliminary data.</text>
</comment>
<evidence type="ECO:0000313" key="2">
    <source>
        <dbReference type="Proteomes" id="UP000317421"/>
    </source>
</evidence>
<dbReference type="AlphaFoldDB" id="A0A5C6A9R9"/>
<evidence type="ECO:0000313" key="1">
    <source>
        <dbReference type="EMBL" id="TWT96744.1"/>
    </source>
</evidence>
<organism evidence="1 2">
    <name type="scientific">Botrimarina colliarenosi</name>
    <dbReference type="NCBI Taxonomy" id="2528001"/>
    <lineage>
        <taxon>Bacteria</taxon>
        <taxon>Pseudomonadati</taxon>
        <taxon>Planctomycetota</taxon>
        <taxon>Planctomycetia</taxon>
        <taxon>Pirellulales</taxon>
        <taxon>Lacipirellulaceae</taxon>
        <taxon>Botrimarina</taxon>
    </lineage>
</organism>
<dbReference type="Proteomes" id="UP000317421">
    <property type="component" value="Unassembled WGS sequence"/>
</dbReference>
<accession>A0A5C6A9R9</accession>
<name>A0A5C6A9R9_9BACT</name>
<dbReference type="RefSeq" id="WP_261342521.1">
    <property type="nucleotide sequence ID" value="NZ_SJPR01000003.1"/>
</dbReference>
<protein>
    <submittedName>
        <fullName evidence="1">Uncharacterized protein</fullName>
    </submittedName>
</protein>
<gene>
    <name evidence="1" type="ORF">Pla108_25180</name>
</gene>
<sequence>MPSLLALVAPVSWAVILLSVVLGLVVALRPAKREDKVKKPKAP</sequence>
<proteinExistence type="predicted"/>
<reference evidence="1 2" key="1">
    <citation type="submission" date="2019-02" db="EMBL/GenBank/DDBJ databases">
        <title>Deep-cultivation of Planctomycetes and their phenomic and genomic characterization uncovers novel biology.</title>
        <authorList>
            <person name="Wiegand S."/>
            <person name="Jogler M."/>
            <person name="Boedeker C."/>
            <person name="Pinto D."/>
            <person name="Vollmers J."/>
            <person name="Rivas-Marin E."/>
            <person name="Kohn T."/>
            <person name="Peeters S.H."/>
            <person name="Heuer A."/>
            <person name="Rast P."/>
            <person name="Oberbeckmann S."/>
            <person name="Bunk B."/>
            <person name="Jeske O."/>
            <person name="Meyerdierks A."/>
            <person name="Storesund J.E."/>
            <person name="Kallscheuer N."/>
            <person name="Luecker S."/>
            <person name="Lage O.M."/>
            <person name="Pohl T."/>
            <person name="Merkel B.J."/>
            <person name="Hornburger P."/>
            <person name="Mueller R.-W."/>
            <person name="Bruemmer F."/>
            <person name="Labrenz M."/>
            <person name="Spormann A.M."/>
            <person name="Op Den Camp H."/>
            <person name="Overmann J."/>
            <person name="Amann R."/>
            <person name="Jetten M.S.M."/>
            <person name="Mascher T."/>
            <person name="Medema M.H."/>
            <person name="Devos D.P."/>
            <person name="Kaster A.-K."/>
            <person name="Ovreas L."/>
            <person name="Rohde M."/>
            <person name="Galperin M.Y."/>
            <person name="Jogler C."/>
        </authorList>
    </citation>
    <scope>NUCLEOTIDE SEQUENCE [LARGE SCALE GENOMIC DNA]</scope>
    <source>
        <strain evidence="1 2">Pla108</strain>
    </source>
</reference>
<keyword evidence="2" id="KW-1185">Reference proteome</keyword>